<dbReference type="InterPro" id="IPR007603">
    <property type="entry name" value="Choline_transptr-like"/>
</dbReference>
<keyword evidence="5 8" id="KW-0812">Transmembrane</keyword>
<gene>
    <name evidence="10" type="ORF">O9G_004685</name>
</gene>
<dbReference type="Proteomes" id="UP000030755">
    <property type="component" value="Unassembled WGS sequence"/>
</dbReference>
<feature type="region of interest" description="Disordered" evidence="9">
    <location>
        <begin position="1"/>
        <end position="58"/>
    </location>
</feature>
<feature type="transmembrane region" description="Helical" evidence="8">
    <location>
        <begin position="219"/>
        <end position="243"/>
    </location>
</feature>
<feature type="transmembrane region" description="Helical" evidence="8">
    <location>
        <begin position="172"/>
        <end position="189"/>
    </location>
</feature>
<accession>A0A075AQV2</accession>
<evidence type="ECO:0000313" key="10">
    <source>
        <dbReference type="EMBL" id="EPZ32583.1"/>
    </source>
</evidence>
<dbReference type="PANTHER" id="PTHR12385">
    <property type="entry name" value="CHOLINE TRANSPORTER-LIKE (SLC FAMILY 44)"/>
    <property type="match status" value="1"/>
</dbReference>
<feature type="transmembrane region" description="Helical" evidence="8">
    <location>
        <begin position="72"/>
        <end position="96"/>
    </location>
</feature>
<reference evidence="10 11" key="1">
    <citation type="journal article" date="2013" name="Curr. Biol.">
        <title>Shared signatures of parasitism and phylogenomics unite Cryptomycota and microsporidia.</title>
        <authorList>
            <person name="James T.Y."/>
            <person name="Pelin A."/>
            <person name="Bonen L."/>
            <person name="Ahrendt S."/>
            <person name="Sain D."/>
            <person name="Corradi N."/>
            <person name="Stajich J.E."/>
        </authorList>
    </citation>
    <scope>NUCLEOTIDE SEQUENCE [LARGE SCALE GENOMIC DNA]</scope>
    <source>
        <strain evidence="10 11">CSF55</strain>
    </source>
</reference>
<evidence type="ECO:0000256" key="6">
    <source>
        <dbReference type="ARBA" id="ARBA00022989"/>
    </source>
</evidence>
<dbReference type="PANTHER" id="PTHR12385:SF4">
    <property type="entry name" value="PROTEIN PNS1"/>
    <property type="match status" value="1"/>
</dbReference>
<comment type="function">
    <text evidence="1 8">Probably involved in transport through the plasma membrane.</text>
</comment>
<dbReference type="HOGENOM" id="CLU_026724_0_0_1"/>
<proteinExistence type="inferred from homology"/>
<comment type="subcellular location">
    <subcellularLocation>
        <location evidence="8">Cell membrane</location>
        <topology evidence="8">Multi-pass membrane protein</topology>
    </subcellularLocation>
    <subcellularLocation>
        <location evidence="2">Membrane</location>
        <topology evidence="2">Multi-pass membrane protein</topology>
    </subcellularLocation>
</comment>
<protein>
    <recommendedName>
        <fullName evidence="4 8">Protein PNS1</fullName>
    </recommendedName>
</protein>
<dbReference type="Pfam" id="PF04515">
    <property type="entry name" value="Choline_transpo"/>
    <property type="match status" value="1"/>
</dbReference>
<feature type="transmembrane region" description="Helical" evidence="8">
    <location>
        <begin position="392"/>
        <end position="417"/>
    </location>
</feature>
<sequence>MSYQQPQYGNAPYGQPQNWQQPYGQPQPNYSQPQYNPPYAPQDQKVPEDSKKHGSTSNVSGRPVYQDLWAALLYLFHFVVLIGLGGYCIHAFINHARFGDTSSSGGNSLPVPDHTLGISIASMLAVAIVFTSFYTYLMYRHAKKLIYFTFIMNIAFTVALGVLYIAQRVMNGAVVMFIIAGLQLIFFYFSRNRIPFAALVLESVVGVLKRYPAMLNVPIVVMIATVTLSVFIAFAMVGSMFAFENGGYSIIFFIFSLYWTQQVIANTGHVTLSGVYSTFYFMEGTGQAISNPTGSSAKRALTYSFGSICFGSLIVAIIQFLRELLRQSARDGSFFGAVMGCCLGYIESLIEYFNHYAYVQVAMYGKPFCAAAKDTWTMVKSRGVDAIINDNFVGTALSFGSLICGVLSAAVAGLVIATGITSDSDSVKIIVIFVVIGLFVGLVIFSTVTTVVNSGTATIFVCLAVDPNSLRRNNPELFAKFAEVYPEVNFA</sequence>
<feature type="transmembrane region" description="Helical" evidence="8">
    <location>
        <begin position="429"/>
        <end position="452"/>
    </location>
</feature>
<evidence type="ECO:0000256" key="1">
    <source>
        <dbReference type="ARBA" id="ARBA00002957"/>
    </source>
</evidence>
<dbReference type="GO" id="GO:0022857">
    <property type="term" value="F:transmembrane transporter activity"/>
    <property type="evidence" value="ECO:0007669"/>
    <property type="project" value="UniProtKB-UniRule"/>
</dbReference>
<evidence type="ECO:0000313" key="11">
    <source>
        <dbReference type="Proteomes" id="UP000030755"/>
    </source>
</evidence>
<feature type="compositionally biased region" description="Low complexity" evidence="9">
    <location>
        <begin position="12"/>
        <end position="34"/>
    </location>
</feature>
<keyword evidence="6 8" id="KW-1133">Transmembrane helix</keyword>
<dbReference type="GO" id="GO:0005886">
    <property type="term" value="C:plasma membrane"/>
    <property type="evidence" value="ECO:0007669"/>
    <property type="project" value="UniProtKB-SubCell"/>
</dbReference>
<name>A0A075AQV2_ROZAC</name>
<feature type="transmembrane region" description="Helical" evidence="8">
    <location>
        <begin position="333"/>
        <end position="353"/>
    </location>
</feature>
<keyword evidence="11" id="KW-1185">Reference proteome</keyword>
<keyword evidence="7 8" id="KW-0472">Membrane</keyword>
<evidence type="ECO:0000256" key="7">
    <source>
        <dbReference type="ARBA" id="ARBA00023136"/>
    </source>
</evidence>
<evidence type="ECO:0000256" key="2">
    <source>
        <dbReference type="ARBA" id="ARBA00004141"/>
    </source>
</evidence>
<dbReference type="AlphaFoldDB" id="A0A075AQV2"/>
<feature type="transmembrane region" description="Helical" evidence="8">
    <location>
        <begin position="250"/>
        <end position="272"/>
    </location>
</feature>
<feature type="transmembrane region" description="Helical" evidence="8">
    <location>
        <begin position="116"/>
        <end position="138"/>
    </location>
</feature>
<comment type="similarity">
    <text evidence="3 8">Belongs to the CTL (choline transporter-like) family.</text>
</comment>
<organism evidence="10 11">
    <name type="scientific">Rozella allomycis (strain CSF55)</name>
    <dbReference type="NCBI Taxonomy" id="988480"/>
    <lineage>
        <taxon>Eukaryota</taxon>
        <taxon>Fungi</taxon>
        <taxon>Fungi incertae sedis</taxon>
        <taxon>Cryptomycota</taxon>
        <taxon>Cryptomycota incertae sedis</taxon>
        <taxon>Rozella</taxon>
    </lineage>
</organism>
<feature type="transmembrane region" description="Helical" evidence="8">
    <location>
        <begin position="300"/>
        <end position="321"/>
    </location>
</feature>
<dbReference type="OMA" id="DTIFVAM"/>
<evidence type="ECO:0000256" key="8">
    <source>
        <dbReference type="RuleBase" id="RU368066"/>
    </source>
</evidence>
<evidence type="ECO:0000256" key="4">
    <source>
        <dbReference type="ARBA" id="ARBA00015388"/>
    </source>
</evidence>
<feature type="transmembrane region" description="Helical" evidence="8">
    <location>
        <begin position="145"/>
        <end position="166"/>
    </location>
</feature>
<evidence type="ECO:0000256" key="9">
    <source>
        <dbReference type="SAM" id="MobiDB-lite"/>
    </source>
</evidence>
<dbReference type="OrthoDB" id="44736at2759"/>
<evidence type="ECO:0000256" key="5">
    <source>
        <dbReference type="ARBA" id="ARBA00022692"/>
    </source>
</evidence>
<dbReference type="STRING" id="988480.A0A075AQV2"/>
<evidence type="ECO:0000256" key="3">
    <source>
        <dbReference type="ARBA" id="ARBA00007168"/>
    </source>
</evidence>
<dbReference type="EMBL" id="KE561139">
    <property type="protein sequence ID" value="EPZ32583.1"/>
    <property type="molecule type" value="Genomic_DNA"/>
</dbReference>